<dbReference type="EMBL" id="JAUJYO010000011">
    <property type="protein sequence ID" value="KAK1303709.1"/>
    <property type="molecule type" value="Genomic_DNA"/>
</dbReference>
<accession>A0AAV9DRB2</accession>
<proteinExistence type="predicted"/>
<organism evidence="1 2">
    <name type="scientific">Acorus calamus</name>
    <name type="common">Sweet flag</name>
    <dbReference type="NCBI Taxonomy" id="4465"/>
    <lineage>
        <taxon>Eukaryota</taxon>
        <taxon>Viridiplantae</taxon>
        <taxon>Streptophyta</taxon>
        <taxon>Embryophyta</taxon>
        <taxon>Tracheophyta</taxon>
        <taxon>Spermatophyta</taxon>
        <taxon>Magnoliopsida</taxon>
        <taxon>Liliopsida</taxon>
        <taxon>Acoraceae</taxon>
        <taxon>Acorus</taxon>
    </lineage>
</organism>
<comment type="caution">
    <text evidence="1">The sequence shown here is derived from an EMBL/GenBank/DDBJ whole genome shotgun (WGS) entry which is preliminary data.</text>
</comment>
<evidence type="ECO:0000313" key="2">
    <source>
        <dbReference type="Proteomes" id="UP001180020"/>
    </source>
</evidence>
<keyword evidence="2" id="KW-1185">Reference proteome</keyword>
<dbReference type="AlphaFoldDB" id="A0AAV9DRB2"/>
<gene>
    <name evidence="1" type="ORF">QJS10_CPB11g01636</name>
</gene>
<name>A0AAV9DRB2_ACOCL</name>
<protein>
    <submittedName>
        <fullName evidence="1">Uncharacterized protein</fullName>
    </submittedName>
</protein>
<dbReference type="Proteomes" id="UP001180020">
    <property type="component" value="Unassembled WGS sequence"/>
</dbReference>
<reference evidence="1" key="1">
    <citation type="journal article" date="2023" name="Nat. Commun.">
        <title>Diploid and tetraploid genomes of Acorus and the evolution of monocots.</title>
        <authorList>
            <person name="Ma L."/>
            <person name="Liu K.W."/>
            <person name="Li Z."/>
            <person name="Hsiao Y.Y."/>
            <person name="Qi Y."/>
            <person name="Fu T."/>
            <person name="Tang G.D."/>
            <person name="Zhang D."/>
            <person name="Sun W.H."/>
            <person name="Liu D.K."/>
            <person name="Li Y."/>
            <person name="Chen G.Z."/>
            <person name="Liu X.D."/>
            <person name="Liao X.Y."/>
            <person name="Jiang Y.T."/>
            <person name="Yu X."/>
            <person name="Hao Y."/>
            <person name="Huang J."/>
            <person name="Zhao X.W."/>
            <person name="Ke S."/>
            <person name="Chen Y.Y."/>
            <person name="Wu W.L."/>
            <person name="Hsu J.L."/>
            <person name="Lin Y.F."/>
            <person name="Huang M.D."/>
            <person name="Li C.Y."/>
            <person name="Huang L."/>
            <person name="Wang Z.W."/>
            <person name="Zhao X."/>
            <person name="Zhong W.Y."/>
            <person name="Peng D.H."/>
            <person name="Ahmad S."/>
            <person name="Lan S."/>
            <person name="Zhang J.S."/>
            <person name="Tsai W.C."/>
            <person name="Van de Peer Y."/>
            <person name="Liu Z.J."/>
        </authorList>
    </citation>
    <scope>NUCLEOTIDE SEQUENCE</scope>
    <source>
        <strain evidence="1">CP</strain>
    </source>
</reference>
<reference evidence="1" key="2">
    <citation type="submission" date="2023-06" db="EMBL/GenBank/DDBJ databases">
        <authorList>
            <person name="Ma L."/>
            <person name="Liu K.-W."/>
            <person name="Li Z."/>
            <person name="Hsiao Y.-Y."/>
            <person name="Qi Y."/>
            <person name="Fu T."/>
            <person name="Tang G."/>
            <person name="Zhang D."/>
            <person name="Sun W.-H."/>
            <person name="Liu D.-K."/>
            <person name="Li Y."/>
            <person name="Chen G.-Z."/>
            <person name="Liu X.-D."/>
            <person name="Liao X.-Y."/>
            <person name="Jiang Y.-T."/>
            <person name="Yu X."/>
            <person name="Hao Y."/>
            <person name="Huang J."/>
            <person name="Zhao X.-W."/>
            <person name="Ke S."/>
            <person name="Chen Y.-Y."/>
            <person name="Wu W.-L."/>
            <person name="Hsu J.-L."/>
            <person name="Lin Y.-F."/>
            <person name="Huang M.-D."/>
            <person name="Li C.-Y."/>
            <person name="Huang L."/>
            <person name="Wang Z.-W."/>
            <person name="Zhao X."/>
            <person name="Zhong W.-Y."/>
            <person name="Peng D.-H."/>
            <person name="Ahmad S."/>
            <person name="Lan S."/>
            <person name="Zhang J.-S."/>
            <person name="Tsai W.-C."/>
            <person name="Van De Peer Y."/>
            <person name="Liu Z.-J."/>
        </authorList>
    </citation>
    <scope>NUCLEOTIDE SEQUENCE</scope>
    <source>
        <strain evidence="1">CP</strain>
        <tissue evidence="1">Leaves</tissue>
    </source>
</reference>
<evidence type="ECO:0000313" key="1">
    <source>
        <dbReference type="EMBL" id="KAK1303709.1"/>
    </source>
</evidence>
<sequence>MTIFLRIRSLSLSLDLKIHIYIWYVCFLFEQDVDEMKKMPVGTDGGDGGPGQTQIHTDSRTGIVQGHPLLVLSTFRSLDCWQQPLSIKRRA</sequence>